<comment type="caution">
    <text evidence="3">The sequence shown here is derived from an EMBL/GenBank/DDBJ whole genome shotgun (WGS) entry which is preliminary data.</text>
</comment>
<dbReference type="Pfam" id="PF24758">
    <property type="entry name" value="LRR_At5g56370"/>
    <property type="match status" value="1"/>
</dbReference>
<dbReference type="Gene3D" id="3.80.10.10">
    <property type="entry name" value="Ribonuclease Inhibitor"/>
    <property type="match status" value="1"/>
</dbReference>
<dbReference type="InterPro" id="IPR036047">
    <property type="entry name" value="F-box-like_dom_sf"/>
</dbReference>
<accession>A0A5C7HF13</accession>
<evidence type="ECO:0000259" key="2">
    <source>
        <dbReference type="Pfam" id="PF24758"/>
    </source>
</evidence>
<dbReference type="Pfam" id="PF00646">
    <property type="entry name" value="F-box"/>
    <property type="match status" value="1"/>
</dbReference>
<dbReference type="PANTHER" id="PTHR32212:SF461">
    <property type="entry name" value="F-BOX DOMAIN-CONTAINING PROTEIN"/>
    <property type="match status" value="1"/>
</dbReference>
<feature type="domain" description="F-box" evidence="1">
    <location>
        <begin position="58"/>
        <end position="95"/>
    </location>
</feature>
<keyword evidence="4" id="KW-1185">Reference proteome</keyword>
<dbReference type="AlphaFoldDB" id="A0A5C7HF13"/>
<dbReference type="PANTHER" id="PTHR32212">
    <property type="entry name" value="CYCLIN-LIKE F-BOX"/>
    <property type="match status" value="1"/>
</dbReference>
<protein>
    <submittedName>
        <fullName evidence="3">Uncharacterized protein</fullName>
    </submittedName>
</protein>
<feature type="domain" description="F-box/LRR-repeat protein 15/At3g58940/PEG3-like LRR" evidence="2">
    <location>
        <begin position="147"/>
        <end position="295"/>
    </location>
</feature>
<evidence type="ECO:0000313" key="4">
    <source>
        <dbReference type="Proteomes" id="UP000323000"/>
    </source>
</evidence>
<dbReference type="EMBL" id="VAHF01000009">
    <property type="protein sequence ID" value="TXG55620.1"/>
    <property type="molecule type" value="Genomic_DNA"/>
</dbReference>
<dbReference type="OrthoDB" id="1848700at2759"/>
<evidence type="ECO:0000259" key="1">
    <source>
        <dbReference type="Pfam" id="PF00646"/>
    </source>
</evidence>
<dbReference type="InterPro" id="IPR053781">
    <property type="entry name" value="F-box_AtFBL13-like"/>
</dbReference>
<name>A0A5C7HF13_9ROSI</name>
<dbReference type="InterPro" id="IPR032675">
    <property type="entry name" value="LRR_dom_sf"/>
</dbReference>
<organism evidence="3 4">
    <name type="scientific">Acer yangbiense</name>
    <dbReference type="NCBI Taxonomy" id="1000413"/>
    <lineage>
        <taxon>Eukaryota</taxon>
        <taxon>Viridiplantae</taxon>
        <taxon>Streptophyta</taxon>
        <taxon>Embryophyta</taxon>
        <taxon>Tracheophyta</taxon>
        <taxon>Spermatophyta</taxon>
        <taxon>Magnoliopsida</taxon>
        <taxon>eudicotyledons</taxon>
        <taxon>Gunneridae</taxon>
        <taxon>Pentapetalae</taxon>
        <taxon>rosids</taxon>
        <taxon>malvids</taxon>
        <taxon>Sapindales</taxon>
        <taxon>Sapindaceae</taxon>
        <taxon>Hippocastanoideae</taxon>
        <taxon>Acereae</taxon>
        <taxon>Acer</taxon>
    </lineage>
</organism>
<dbReference type="SUPFAM" id="SSF81383">
    <property type="entry name" value="F-box domain"/>
    <property type="match status" value="1"/>
</dbReference>
<sequence length="371" mass="43610">MVSSLFCVFRVDSVMGFEDFVNCFGFSLQQYSSWIFRVRSKHIHMEGQQAQHCKVDRLTNLPDPIIHHILSLMDTKYAVRTCILSSKWRYHWRGIHSLHFDFPYRVNPQKFFGRFVSLVLDHRRPSNLRRLTFYFRGCQKTQPHMKRIFKYAISNGVEELETHFKTSPPPCDCETLRTLELHDLIMPNGFPSSFGFTSLTTLQLYRCLDVSLNNVFSNCLNLENLHLIECSMNNLSISAPNLIKLFISRFNYFNNFHPKHIKGKIAIESAPRLEFVDFSADQHMELSIHECPKLDKVNIRMPPPVAWRETNSYSNSYRFDVIYYTFSPEFVFQDRPSQKRILRATKSIYGFSMELRFGKVIKVLLNERGGD</sequence>
<proteinExistence type="predicted"/>
<dbReference type="Proteomes" id="UP000323000">
    <property type="component" value="Chromosome 9"/>
</dbReference>
<dbReference type="SUPFAM" id="SSF52058">
    <property type="entry name" value="L domain-like"/>
    <property type="match status" value="1"/>
</dbReference>
<dbReference type="InterPro" id="IPR055411">
    <property type="entry name" value="LRR_FXL15/At3g58940/PEG3-like"/>
</dbReference>
<evidence type="ECO:0000313" key="3">
    <source>
        <dbReference type="EMBL" id="TXG55620.1"/>
    </source>
</evidence>
<dbReference type="InterPro" id="IPR001810">
    <property type="entry name" value="F-box_dom"/>
</dbReference>
<gene>
    <name evidence="3" type="ORF">EZV62_020876</name>
</gene>
<reference evidence="4" key="1">
    <citation type="journal article" date="2019" name="Gigascience">
        <title>De novo genome assembly of the endangered Acer yangbiense, a plant species with extremely small populations endemic to Yunnan Province, China.</title>
        <authorList>
            <person name="Yang J."/>
            <person name="Wariss H.M."/>
            <person name="Tao L."/>
            <person name="Zhang R."/>
            <person name="Yun Q."/>
            <person name="Hollingsworth P."/>
            <person name="Dao Z."/>
            <person name="Luo G."/>
            <person name="Guo H."/>
            <person name="Ma Y."/>
            <person name="Sun W."/>
        </authorList>
    </citation>
    <scope>NUCLEOTIDE SEQUENCE [LARGE SCALE GENOMIC DNA]</scope>
    <source>
        <strain evidence="4">cv. Malutang</strain>
    </source>
</reference>
<dbReference type="CDD" id="cd22160">
    <property type="entry name" value="F-box_AtFBL13-like"/>
    <property type="match status" value="1"/>
</dbReference>